<reference evidence="4" key="1">
    <citation type="submission" date="2017-02" db="UniProtKB">
        <authorList>
            <consortium name="WormBaseParasite"/>
        </authorList>
    </citation>
    <scope>IDENTIFICATION</scope>
</reference>
<dbReference type="GO" id="GO:0008270">
    <property type="term" value="F:zinc ion binding"/>
    <property type="evidence" value="ECO:0007669"/>
    <property type="project" value="UniProtKB-KW"/>
</dbReference>
<name>A0A0N4YDG9_NIPBR</name>
<evidence type="ECO:0000256" key="2">
    <source>
        <dbReference type="SAM" id="MobiDB-lite"/>
    </source>
</evidence>
<evidence type="ECO:0000256" key="1">
    <source>
        <dbReference type="PROSITE-ProRule" id="PRU00047"/>
    </source>
</evidence>
<dbReference type="InterPro" id="IPR001878">
    <property type="entry name" value="Znf_CCHC"/>
</dbReference>
<dbReference type="PROSITE" id="PS50158">
    <property type="entry name" value="ZF_CCHC"/>
    <property type="match status" value="1"/>
</dbReference>
<keyword evidence="1" id="KW-0863">Zinc-finger</keyword>
<dbReference type="PANTHER" id="PTHR47103">
    <property type="entry name" value="DNA-BINDING PROTEIN"/>
    <property type="match status" value="1"/>
</dbReference>
<dbReference type="GO" id="GO:0005737">
    <property type="term" value="C:cytoplasm"/>
    <property type="evidence" value="ECO:0007669"/>
    <property type="project" value="UniProtKB-ARBA"/>
</dbReference>
<feature type="domain" description="CCHC-type" evidence="3">
    <location>
        <begin position="187"/>
        <end position="202"/>
    </location>
</feature>
<dbReference type="SUPFAM" id="SSF57756">
    <property type="entry name" value="Retrovirus zinc finger-like domains"/>
    <property type="match status" value="1"/>
</dbReference>
<dbReference type="InterPro" id="IPR036875">
    <property type="entry name" value="Znf_CCHC_sf"/>
</dbReference>
<dbReference type="PANTHER" id="PTHR47103:SF5">
    <property type="entry name" value="DNA-BINDING PROTEIN HEXBP-LIKE"/>
    <property type="match status" value="1"/>
</dbReference>
<dbReference type="WBParaSite" id="NBR_0001466601-mRNA-1">
    <property type="protein sequence ID" value="NBR_0001466601-mRNA-1"/>
    <property type="gene ID" value="NBR_0001466601"/>
</dbReference>
<evidence type="ECO:0000259" key="3">
    <source>
        <dbReference type="PROSITE" id="PS50158"/>
    </source>
</evidence>
<dbReference type="Gene3D" id="4.10.60.10">
    <property type="entry name" value="Zinc finger, CCHC-type"/>
    <property type="match status" value="1"/>
</dbReference>
<feature type="region of interest" description="Disordered" evidence="2">
    <location>
        <begin position="125"/>
        <end position="145"/>
    </location>
</feature>
<evidence type="ECO:0000313" key="4">
    <source>
        <dbReference type="WBParaSite" id="NBR_0001466601-mRNA-1"/>
    </source>
</evidence>
<dbReference type="AlphaFoldDB" id="A0A0N4YDG9"/>
<sequence>MNYLIASLEGEPQHVLKQFQVSSSNYTSAIEFLKKGTKCCARSRIIDDQRVLYEDLSTIVNQMIMKGESVDSVLIQKQMLSKFSEPIQRYEKQKQFDTWSTTNLLSHVCDFIDAELEIQRHVNNEEERQEYSQSGNNQSLSKTTSKRNNDKVFGCFFCEETGHSPRECTYFTTREQCINHMKRNSLCMNCGESSHRASECSKGACRLCNKTGHHTSICRQANPLQDRRPLSEVERKALPAAEPHKLPPQKVARIEHLTESLQQSKLTKEDKQYLSRNNLQLSINHKYTEIRPEILLGCSDTFPLINDQNMETKTLPSRLRLITSLLGYLVIEKNADKKEEEPVIVLSETKNEEAKWDEFLALQASGV</sequence>
<dbReference type="GO" id="GO:0003676">
    <property type="term" value="F:nucleic acid binding"/>
    <property type="evidence" value="ECO:0007669"/>
    <property type="project" value="InterPro"/>
</dbReference>
<feature type="compositionally biased region" description="Polar residues" evidence="2">
    <location>
        <begin position="131"/>
        <end position="143"/>
    </location>
</feature>
<accession>A0A0N4YDG9</accession>
<keyword evidence="1" id="KW-0479">Metal-binding</keyword>
<dbReference type="SMART" id="SM00343">
    <property type="entry name" value="ZnF_C2HC"/>
    <property type="match status" value="3"/>
</dbReference>
<keyword evidence="1" id="KW-0862">Zinc</keyword>
<organism evidence="4">
    <name type="scientific">Nippostrongylus brasiliensis</name>
    <name type="common">Rat hookworm</name>
    <dbReference type="NCBI Taxonomy" id="27835"/>
    <lineage>
        <taxon>Eukaryota</taxon>
        <taxon>Metazoa</taxon>
        <taxon>Ecdysozoa</taxon>
        <taxon>Nematoda</taxon>
        <taxon>Chromadorea</taxon>
        <taxon>Rhabditida</taxon>
        <taxon>Rhabditina</taxon>
        <taxon>Rhabditomorpha</taxon>
        <taxon>Strongyloidea</taxon>
        <taxon>Heligmosomidae</taxon>
        <taxon>Nippostrongylus</taxon>
    </lineage>
</organism>
<proteinExistence type="predicted"/>
<dbReference type="GO" id="GO:0019899">
    <property type="term" value="F:enzyme binding"/>
    <property type="evidence" value="ECO:0007669"/>
    <property type="project" value="UniProtKB-ARBA"/>
</dbReference>
<protein>
    <submittedName>
        <fullName evidence="4">CCHC-type domain-containing protein</fullName>
    </submittedName>
</protein>